<dbReference type="EMBL" id="JWZX01001875">
    <property type="protein sequence ID" value="KOO31991.1"/>
    <property type="molecule type" value="Genomic_DNA"/>
</dbReference>
<evidence type="ECO:0000313" key="14">
    <source>
        <dbReference type="Proteomes" id="UP000037460"/>
    </source>
</evidence>
<keyword evidence="5 8" id="KW-0560">Oxidoreductase</keyword>
<dbReference type="HAMAP" id="MF_00087">
    <property type="entry name" value="Glu_tRNA_reductase"/>
    <property type="match status" value="1"/>
</dbReference>
<dbReference type="InterPro" id="IPR036343">
    <property type="entry name" value="GluRdtase_N_sf"/>
</dbReference>
<dbReference type="EC" id="1.2.1.70" evidence="3 8"/>
<dbReference type="Pfam" id="PF00745">
    <property type="entry name" value="GlutR_dimer"/>
    <property type="match status" value="1"/>
</dbReference>
<gene>
    <name evidence="13" type="ORF">Ctob_009971</name>
</gene>
<dbReference type="NCBIfam" id="TIGR01035">
    <property type="entry name" value="hemA"/>
    <property type="match status" value="1"/>
</dbReference>
<dbReference type="GO" id="GO:0008883">
    <property type="term" value="F:glutamyl-tRNA reductase activity"/>
    <property type="evidence" value="ECO:0007669"/>
    <property type="project" value="UniProtKB-EC"/>
</dbReference>
<dbReference type="PANTHER" id="PTHR43120:SF1">
    <property type="entry name" value="GLUTAMYL-TRNA REDUCTASE 1, CHLOROPLASTIC"/>
    <property type="match status" value="1"/>
</dbReference>
<evidence type="ECO:0000256" key="1">
    <source>
        <dbReference type="ARBA" id="ARBA00005059"/>
    </source>
</evidence>
<name>A0A0M0JZD3_9EUKA</name>
<reference evidence="14" key="1">
    <citation type="journal article" date="2015" name="PLoS Genet.">
        <title>Genome Sequence and Transcriptome Analyses of Chrysochromulina tobin: Metabolic Tools for Enhanced Algal Fitness in the Prominent Order Prymnesiales (Haptophyceae).</title>
        <authorList>
            <person name="Hovde B.T."/>
            <person name="Deodato C.R."/>
            <person name="Hunsperger H.M."/>
            <person name="Ryken S.A."/>
            <person name="Yost W."/>
            <person name="Jha R.K."/>
            <person name="Patterson J."/>
            <person name="Monnat R.J. Jr."/>
            <person name="Barlow S.B."/>
            <person name="Starkenburg S.R."/>
            <person name="Cattolico R.A."/>
        </authorList>
    </citation>
    <scope>NUCLEOTIDE SEQUENCE</scope>
    <source>
        <strain evidence="14">CCMP291</strain>
    </source>
</reference>
<comment type="catalytic activity">
    <reaction evidence="7 8">
        <text>(S)-4-amino-5-oxopentanoate + tRNA(Glu) + NADP(+) = L-glutamyl-tRNA(Glu) + NADPH + H(+)</text>
        <dbReference type="Rhea" id="RHEA:12344"/>
        <dbReference type="Rhea" id="RHEA-COMP:9663"/>
        <dbReference type="Rhea" id="RHEA-COMP:9680"/>
        <dbReference type="ChEBI" id="CHEBI:15378"/>
        <dbReference type="ChEBI" id="CHEBI:57501"/>
        <dbReference type="ChEBI" id="CHEBI:57783"/>
        <dbReference type="ChEBI" id="CHEBI:58349"/>
        <dbReference type="ChEBI" id="CHEBI:78442"/>
        <dbReference type="ChEBI" id="CHEBI:78520"/>
        <dbReference type="EC" id="1.2.1.70"/>
    </reaction>
</comment>
<evidence type="ECO:0000256" key="5">
    <source>
        <dbReference type="ARBA" id="ARBA00023002"/>
    </source>
</evidence>
<feature type="signal peptide" evidence="9">
    <location>
        <begin position="1"/>
        <end position="16"/>
    </location>
</feature>
<keyword evidence="4 8" id="KW-0521">NADP</keyword>
<dbReference type="Pfam" id="PF05201">
    <property type="entry name" value="GlutR_N"/>
    <property type="match status" value="1"/>
</dbReference>
<evidence type="ECO:0000256" key="7">
    <source>
        <dbReference type="ARBA" id="ARBA00047464"/>
    </source>
</evidence>
<dbReference type="InterPro" id="IPR018214">
    <property type="entry name" value="GluRdtase_CS"/>
</dbReference>
<evidence type="ECO:0000256" key="6">
    <source>
        <dbReference type="ARBA" id="ARBA00023244"/>
    </source>
</evidence>
<dbReference type="CDD" id="cd05213">
    <property type="entry name" value="NAD_bind_Glutamyl_tRNA_reduct"/>
    <property type="match status" value="1"/>
</dbReference>
<evidence type="ECO:0000256" key="3">
    <source>
        <dbReference type="ARBA" id="ARBA00012970"/>
    </source>
</evidence>
<evidence type="ECO:0000313" key="13">
    <source>
        <dbReference type="EMBL" id="KOO31991.1"/>
    </source>
</evidence>
<evidence type="ECO:0000256" key="4">
    <source>
        <dbReference type="ARBA" id="ARBA00022857"/>
    </source>
</evidence>
<dbReference type="Pfam" id="PF01488">
    <property type="entry name" value="Shikimate_DH"/>
    <property type="match status" value="1"/>
</dbReference>
<evidence type="ECO:0000259" key="10">
    <source>
        <dbReference type="Pfam" id="PF00745"/>
    </source>
</evidence>
<evidence type="ECO:0000256" key="2">
    <source>
        <dbReference type="ARBA" id="ARBA00005916"/>
    </source>
</evidence>
<dbReference type="UniPathway" id="UPA00251">
    <property type="reaction ID" value="UER00316"/>
</dbReference>
<dbReference type="SUPFAM" id="SSF69075">
    <property type="entry name" value="Glutamyl tRNA-reductase dimerization domain"/>
    <property type="match status" value="1"/>
</dbReference>
<evidence type="ECO:0000259" key="12">
    <source>
        <dbReference type="Pfam" id="PF05201"/>
    </source>
</evidence>
<dbReference type="OrthoDB" id="424281at2759"/>
<keyword evidence="6 8" id="KW-0627">Porphyrin biosynthesis</keyword>
<proteinExistence type="inferred from homology"/>
<dbReference type="FunFam" id="3.30.460.30:FF:000001">
    <property type="entry name" value="Glutamyl-tRNA reductase"/>
    <property type="match status" value="1"/>
</dbReference>
<dbReference type="SUPFAM" id="SSF69742">
    <property type="entry name" value="Glutamyl tRNA-reductase catalytic, N-terminal domain"/>
    <property type="match status" value="1"/>
</dbReference>
<dbReference type="AlphaFoldDB" id="A0A0M0JZD3"/>
<protein>
    <recommendedName>
        <fullName evidence="3 8">Glutamyl-tRNA reductase</fullName>
        <ecNumber evidence="3 8">1.2.1.70</ecNumber>
    </recommendedName>
</protein>
<keyword evidence="14" id="KW-1185">Reference proteome</keyword>
<dbReference type="GO" id="GO:0006782">
    <property type="term" value="P:protoporphyrinogen IX biosynthetic process"/>
    <property type="evidence" value="ECO:0007669"/>
    <property type="project" value="UniProtKB-UniPathway"/>
</dbReference>
<organism evidence="13 14">
    <name type="scientific">Chrysochromulina tobinii</name>
    <dbReference type="NCBI Taxonomy" id="1460289"/>
    <lineage>
        <taxon>Eukaryota</taxon>
        <taxon>Haptista</taxon>
        <taxon>Haptophyta</taxon>
        <taxon>Prymnesiophyceae</taxon>
        <taxon>Prymnesiales</taxon>
        <taxon>Chrysochromulinaceae</taxon>
        <taxon>Chrysochromulina</taxon>
    </lineage>
</organism>
<dbReference type="InterPro" id="IPR015895">
    <property type="entry name" value="4pyrrol_synth_GluRdtase_N"/>
</dbReference>
<dbReference type="InterPro" id="IPR036453">
    <property type="entry name" value="GluRdtase_dimer_dom_sf"/>
</dbReference>
<comment type="caution">
    <text evidence="13">The sequence shown here is derived from an EMBL/GenBank/DDBJ whole genome shotgun (WGS) entry which is preliminary data.</text>
</comment>
<feature type="domain" description="Tetrapyrrole biosynthesis glutamyl-tRNA reductase dimerisation" evidence="10">
    <location>
        <begin position="417"/>
        <end position="516"/>
    </location>
</feature>
<feature type="domain" description="Glutamyl-tRNA reductase N-terminal" evidence="12">
    <location>
        <begin position="85"/>
        <end position="243"/>
    </location>
</feature>
<dbReference type="Gene3D" id="3.30.460.30">
    <property type="entry name" value="Glutamyl-tRNA reductase, N-terminal domain"/>
    <property type="match status" value="1"/>
</dbReference>
<comment type="pathway">
    <text evidence="1 8">Porphyrin-containing compound metabolism; protoporphyrin-IX biosynthesis; 5-aminolevulinate from L-glutamyl-tRNA(Glu): step 1/2.</text>
</comment>
<sequence>MSVSLFLLAVASSVQGLASMPGPAASSTAASALQRVVAQRPAVAQRRSADVFAVATSAVEGIVKGAAAAPAKPKERGVHGTPIVLGLSHKTATVEVREKLSISEAQWNAASAALCKYDSIQEAAVLSTCNRFEVYIVATDPFTATRDAMAFLREHSGLDDRQLRPNLFVLQNEDATWHLLRVASGLDSLVVGEGQILSQVKACYGHAMQPPSEEEPVGGSGGKVLGRLLNSAVMAGKFVRSETEIAKGAVSISSAAVELAILKSIVDLGKPLAELRIAVVGAGKMSKLLMTHLASHGVTKLTLLNRSRPRAEEMAAEYPDMDVSVKLMDEFWPSLENTDLAFTSTSSTGCIVTKAELEAGVWGADSARDKLMLIDISVPRNVEAQCNDLPNVIAYNVDDLKQVVAANQAKRRHKMLEAELLLRVELAKFVQWQESLRYVPAIAALQKKYEAVRESEMAKAQKKALKDLGDKERQAVDVVTKGIINKLLHGPMSYLRSDDNDGTKASVQQIEQIFMLGESEGSQGRR</sequence>
<dbReference type="GO" id="GO:0050661">
    <property type="term" value="F:NADP binding"/>
    <property type="evidence" value="ECO:0007669"/>
    <property type="project" value="InterPro"/>
</dbReference>
<dbReference type="InterPro" id="IPR006151">
    <property type="entry name" value="Shikm_DH/Glu-tRNA_Rdtase"/>
</dbReference>
<evidence type="ECO:0000259" key="11">
    <source>
        <dbReference type="Pfam" id="PF01488"/>
    </source>
</evidence>
<dbReference type="SUPFAM" id="SSF51735">
    <property type="entry name" value="NAD(P)-binding Rossmann-fold domains"/>
    <property type="match status" value="1"/>
</dbReference>
<feature type="domain" description="Quinate/shikimate 5-dehydrogenase/glutamyl-tRNA reductase" evidence="11">
    <location>
        <begin position="271"/>
        <end position="403"/>
    </location>
</feature>
<dbReference type="PANTHER" id="PTHR43120">
    <property type="entry name" value="GLUTAMYL-TRNA REDUCTASE 1, CHLOROPLASTIC"/>
    <property type="match status" value="1"/>
</dbReference>
<keyword evidence="9" id="KW-0732">Signal</keyword>
<accession>A0A0M0JZD3</accession>
<dbReference type="InterPro" id="IPR015896">
    <property type="entry name" value="4pyrrol_synth_GluRdtase_dimer"/>
</dbReference>
<dbReference type="PROSITE" id="PS00747">
    <property type="entry name" value="GLUTR"/>
    <property type="match status" value="1"/>
</dbReference>
<dbReference type="Proteomes" id="UP000037460">
    <property type="component" value="Unassembled WGS sequence"/>
</dbReference>
<comment type="similarity">
    <text evidence="2 8">Belongs to the glutamyl-tRNA reductase family.</text>
</comment>
<feature type="chain" id="PRO_5005602257" description="Glutamyl-tRNA reductase" evidence="9">
    <location>
        <begin position="17"/>
        <end position="526"/>
    </location>
</feature>
<evidence type="ECO:0000256" key="9">
    <source>
        <dbReference type="SAM" id="SignalP"/>
    </source>
</evidence>
<dbReference type="InterPro" id="IPR036291">
    <property type="entry name" value="NAD(P)-bd_dom_sf"/>
</dbReference>
<evidence type="ECO:0000256" key="8">
    <source>
        <dbReference type="RuleBase" id="RU000584"/>
    </source>
</evidence>
<dbReference type="Gene3D" id="3.40.50.720">
    <property type="entry name" value="NAD(P)-binding Rossmann-like Domain"/>
    <property type="match status" value="1"/>
</dbReference>
<dbReference type="InterPro" id="IPR000343">
    <property type="entry name" value="4pyrrol_synth_GluRdtase"/>
</dbReference>